<dbReference type="GO" id="GO:0061630">
    <property type="term" value="F:ubiquitin protein ligase activity"/>
    <property type="evidence" value="ECO:0007669"/>
    <property type="project" value="InterPro"/>
</dbReference>
<sequence length="538" mass="58215">MADASSTREAQQVQAADAPVLPDPSLAPPALSSVEAGFTAQDLINRQLQLERDAHEAFPYGVSRCTHSNGSVRQLVFSCRTCASEEGGPKGVCAACSVACHSEHDLVELFHRRNFRCDCGTSKSASSTRKSEPCTLREPPHAVENEENRYDHNFVGEFCYCERGKTYNPHEEKETMFQCLICEDWLHESCTSLARASEKEAQGTKKEGVTETEGEGDASDEIPSLLDHDLFESIICDPCVRTHSNALEPYIGTGGWIFCLPERAASMLSPAIVASVMDAIPEGPSSDGVSGGRSSDVVAPLEWAGQPVRTFHDGVESWKVFGVPAGVLTNDESNVDTALPSAADTPVAADPTDLSVTREAQANHNGKKRALSPSGEEAAGDEAGPSKRARESELGPASSLDASSCRRPLQSLFDGQLPSEEVRLDLFLMPSFRERICRCGQCLPTWSDLPFVLTEEATLSPPPTSTPSESGSTYSLGLAALNHLPRERMISALDHYQNFRSQLFDLLKPFAESGQTVDEETIRAFTAKLMQRPDGASS</sequence>
<feature type="region of interest" description="Disordered" evidence="5">
    <location>
        <begin position="1"/>
        <end position="26"/>
    </location>
</feature>
<name>A0A177UJU7_9BASI</name>
<dbReference type="EMBL" id="CAJHJG010006902">
    <property type="protein sequence ID" value="CAD6960666.1"/>
    <property type="molecule type" value="Genomic_DNA"/>
</dbReference>
<dbReference type="GO" id="GO:0008270">
    <property type="term" value="F:zinc ion binding"/>
    <property type="evidence" value="ECO:0007669"/>
    <property type="project" value="UniProtKB-KW"/>
</dbReference>
<evidence type="ECO:0000256" key="4">
    <source>
        <dbReference type="PROSITE-ProRule" id="PRU00508"/>
    </source>
</evidence>
<dbReference type="Proteomes" id="UP000836402">
    <property type="component" value="Unassembled WGS sequence"/>
</dbReference>
<dbReference type="PANTHER" id="PTHR13513:SF9">
    <property type="entry name" value="E3 UBIQUITIN-PROTEIN LIGASE UBR7-RELATED"/>
    <property type="match status" value="1"/>
</dbReference>
<feature type="compositionally biased region" description="Acidic residues" evidence="5">
    <location>
        <begin position="210"/>
        <end position="220"/>
    </location>
</feature>
<evidence type="ECO:0000256" key="3">
    <source>
        <dbReference type="ARBA" id="ARBA00022833"/>
    </source>
</evidence>
<evidence type="ECO:0000313" key="10">
    <source>
        <dbReference type="Proteomes" id="UP000836402"/>
    </source>
</evidence>
<feature type="zinc finger region" description="UBR-type" evidence="4">
    <location>
        <begin position="63"/>
        <end position="139"/>
    </location>
</feature>
<evidence type="ECO:0000313" key="8">
    <source>
        <dbReference type="EMBL" id="KAE8263116.1"/>
    </source>
</evidence>
<feature type="compositionally biased region" description="Polar residues" evidence="5">
    <location>
        <begin position="1"/>
        <end position="14"/>
    </location>
</feature>
<dbReference type="GO" id="GO:0005737">
    <property type="term" value="C:cytoplasm"/>
    <property type="evidence" value="ECO:0007669"/>
    <property type="project" value="TreeGrafter"/>
</dbReference>
<dbReference type="Gene3D" id="3.30.40.10">
    <property type="entry name" value="Zinc/RING finger domain, C3HC4 (zinc finger)"/>
    <property type="match status" value="1"/>
</dbReference>
<dbReference type="InterPro" id="IPR047506">
    <property type="entry name" value="UBR7-like_UBR-box"/>
</dbReference>
<dbReference type="AlphaFoldDB" id="A0A177UJU7"/>
<feature type="region of interest" description="Disordered" evidence="5">
    <location>
        <begin position="197"/>
        <end position="222"/>
    </location>
</feature>
<keyword evidence="1" id="KW-0479">Metal-binding</keyword>
<evidence type="ECO:0000313" key="9">
    <source>
        <dbReference type="Proteomes" id="UP000077671"/>
    </source>
</evidence>
<reference evidence="7" key="3">
    <citation type="submission" date="2020-10" db="EMBL/GenBank/DDBJ databases">
        <authorList>
            <person name="Sedaghatjoo S."/>
        </authorList>
    </citation>
    <scope>NUCLEOTIDE SEQUENCE</scope>
    <source>
        <strain evidence="7">AZH3</strain>
    </source>
</reference>
<dbReference type="InterPro" id="IPR040204">
    <property type="entry name" value="UBR7"/>
</dbReference>
<organism evidence="8 9">
    <name type="scientific">Tilletia caries</name>
    <name type="common">wheat bunt fungus</name>
    <dbReference type="NCBI Taxonomy" id="13290"/>
    <lineage>
        <taxon>Eukaryota</taxon>
        <taxon>Fungi</taxon>
        <taxon>Dikarya</taxon>
        <taxon>Basidiomycota</taxon>
        <taxon>Ustilaginomycotina</taxon>
        <taxon>Exobasidiomycetes</taxon>
        <taxon>Tilletiales</taxon>
        <taxon>Tilletiaceae</taxon>
        <taxon>Tilletia</taxon>
    </lineage>
</organism>
<reference evidence="8" key="1">
    <citation type="submission" date="2016-04" db="EMBL/GenBank/DDBJ databases">
        <authorList>
            <person name="Nguyen H.D."/>
            <person name="Kesanakurti P."/>
            <person name="Cullis J."/>
            <person name="Levesque C.A."/>
            <person name="Hambleton S."/>
        </authorList>
    </citation>
    <scope>NUCLEOTIDE SEQUENCE</scope>
    <source>
        <strain evidence="8">DAOMC 238032</strain>
    </source>
</reference>
<dbReference type="SUPFAM" id="SSF57903">
    <property type="entry name" value="FYVE/PHD zinc finger"/>
    <property type="match status" value="1"/>
</dbReference>
<dbReference type="Pfam" id="PF02207">
    <property type="entry name" value="zf-UBR"/>
    <property type="match status" value="1"/>
</dbReference>
<evidence type="ECO:0000313" key="7">
    <source>
        <dbReference type="EMBL" id="CAD6960666.1"/>
    </source>
</evidence>
<keyword evidence="10" id="KW-1185">Reference proteome</keyword>
<dbReference type="InterPro" id="IPR013083">
    <property type="entry name" value="Znf_RING/FYVE/PHD"/>
</dbReference>
<dbReference type="CDD" id="cd19677">
    <property type="entry name" value="UBR-box_UBR7"/>
    <property type="match status" value="1"/>
</dbReference>
<dbReference type="Proteomes" id="UP000077671">
    <property type="component" value="Unassembled WGS sequence"/>
</dbReference>
<evidence type="ECO:0000256" key="1">
    <source>
        <dbReference type="ARBA" id="ARBA00022723"/>
    </source>
</evidence>
<dbReference type="PROSITE" id="PS51157">
    <property type="entry name" value="ZF_UBR"/>
    <property type="match status" value="1"/>
</dbReference>
<accession>A0A177UJU7</accession>
<gene>
    <name evidence="8" type="ORF">A4X03_0g1920</name>
    <name evidence="7" type="ORF">JKIAZH3_G6529</name>
</gene>
<dbReference type="SMART" id="SM00396">
    <property type="entry name" value="ZnF_UBR1"/>
    <property type="match status" value="1"/>
</dbReference>
<evidence type="ECO:0000256" key="2">
    <source>
        <dbReference type="ARBA" id="ARBA00022771"/>
    </source>
</evidence>
<keyword evidence="2" id="KW-0863">Zinc-finger</keyword>
<feature type="compositionally biased region" description="Basic and acidic residues" evidence="5">
    <location>
        <begin position="197"/>
        <end position="209"/>
    </location>
</feature>
<proteinExistence type="predicted"/>
<feature type="compositionally biased region" description="Basic and acidic residues" evidence="5">
    <location>
        <begin position="384"/>
        <end position="393"/>
    </location>
</feature>
<dbReference type="PANTHER" id="PTHR13513">
    <property type="entry name" value="E3 UBIQUITIN-PROTEIN LIGASE UBR7"/>
    <property type="match status" value="1"/>
</dbReference>
<dbReference type="InterPro" id="IPR011011">
    <property type="entry name" value="Znf_FYVE_PHD"/>
</dbReference>
<dbReference type="EMBL" id="LWDD02000171">
    <property type="protein sequence ID" value="KAE8263116.1"/>
    <property type="molecule type" value="Genomic_DNA"/>
</dbReference>
<feature type="region of interest" description="Disordered" evidence="5">
    <location>
        <begin position="359"/>
        <end position="403"/>
    </location>
</feature>
<keyword evidence="3" id="KW-0862">Zinc</keyword>
<reference evidence="8" key="2">
    <citation type="journal article" date="2019" name="IMA Fungus">
        <title>Genome sequencing and comparison of five Tilletia species to identify candidate genes for the detection of regulated species infecting wheat.</title>
        <authorList>
            <person name="Nguyen H.D.T."/>
            <person name="Sultana T."/>
            <person name="Kesanakurti P."/>
            <person name="Hambleton S."/>
        </authorList>
    </citation>
    <scope>NUCLEOTIDE SEQUENCE</scope>
    <source>
        <strain evidence="8">DAOMC 238032</strain>
    </source>
</reference>
<evidence type="ECO:0000259" key="6">
    <source>
        <dbReference type="PROSITE" id="PS51157"/>
    </source>
</evidence>
<feature type="domain" description="UBR-type" evidence="6">
    <location>
        <begin position="63"/>
        <end position="139"/>
    </location>
</feature>
<comment type="caution">
    <text evidence="8">The sequence shown here is derived from an EMBL/GenBank/DDBJ whole genome shotgun (WGS) entry which is preliminary data.</text>
</comment>
<protein>
    <recommendedName>
        <fullName evidence="6">UBR-type domain-containing protein</fullName>
    </recommendedName>
</protein>
<evidence type="ECO:0000256" key="5">
    <source>
        <dbReference type="SAM" id="MobiDB-lite"/>
    </source>
</evidence>
<dbReference type="InterPro" id="IPR003126">
    <property type="entry name" value="Znf_UBR"/>
</dbReference>
<feature type="region of interest" description="Disordered" evidence="5">
    <location>
        <begin position="121"/>
        <end position="140"/>
    </location>
</feature>